<name>A0A0W0Z8K2_9GAMM</name>
<dbReference type="Proteomes" id="UP000054600">
    <property type="component" value="Unassembled WGS sequence"/>
</dbReference>
<sequence>MLAPCPFQEILRAKRRAQDDVARGMVKGVEKSALSCRATTPHGPILTRPPHKHTNLVKDVEPCLPYPLIHFFLKIF</sequence>
<keyword evidence="2" id="KW-1185">Reference proteome</keyword>
<evidence type="ECO:0000313" key="2">
    <source>
        <dbReference type="Proteomes" id="UP000054600"/>
    </source>
</evidence>
<organism evidence="1 2">
    <name type="scientific">Legionella shakespearei DSM 23087</name>
    <dbReference type="NCBI Taxonomy" id="1122169"/>
    <lineage>
        <taxon>Bacteria</taxon>
        <taxon>Pseudomonadati</taxon>
        <taxon>Pseudomonadota</taxon>
        <taxon>Gammaproteobacteria</taxon>
        <taxon>Legionellales</taxon>
        <taxon>Legionellaceae</taxon>
        <taxon>Legionella</taxon>
    </lineage>
</organism>
<proteinExistence type="predicted"/>
<protein>
    <submittedName>
        <fullName evidence="1">Uncharacterized protein</fullName>
    </submittedName>
</protein>
<dbReference type="EMBL" id="LNYW01000011">
    <property type="protein sequence ID" value="KTD65445.1"/>
    <property type="molecule type" value="Genomic_DNA"/>
</dbReference>
<evidence type="ECO:0000313" key="1">
    <source>
        <dbReference type="EMBL" id="KTD65445.1"/>
    </source>
</evidence>
<dbReference type="STRING" id="1122169.Lsha_0262"/>
<dbReference type="AlphaFoldDB" id="A0A0W0Z8K2"/>
<gene>
    <name evidence="1" type="ORF">Lsha_0262</name>
</gene>
<accession>A0A0W0Z8K2</accession>
<comment type="caution">
    <text evidence="1">The sequence shown here is derived from an EMBL/GenBank/DDBJ whole genome shotgun (WGS) entry which is preliminary data.</text>
</comment>
<reference evidence="1 2" key="1">
    <citation type="submission" date="2015-11" db="EMBL/GenBank/DDBJ databases">
        <title>Genomic analysis of 38 Legionella species identifies large and diverse effector repertoires.</title>
        <authorList>
            <person name="Burstein D."/>
            <person name="Amaro F."/>
            <person name="Zusman T."/>
            <person name="Lifshitz Z."/>
            <person name="Cohen O."/>
            <person name="Gilbert J.A."/>
            <person name="Pupko T."/>
            <person name="Shuman H.A."/>
            <person name="Segal G."/>
        </authorList>
    </citation>
    <scope>NUCLEOTIDE SEQUENCE [LARGE SCALE GENOMIC DNA]</scope>
    <source>
        <strain evidence="1 2">ATCC 49655</strain>
    </source>
</reference>